<protein>
    <submittedName>
        <fullName evidence="2">CHAT domain-containing protein</fullName>
    </submittedName>
</protein>
<dbReference type="InterPro" id="IPR024983">
    <property type="entry name" value="CHAT_dom"/>
</dbReference>
<organism evidence="2 3">
    <name type="scientific">Saccharopolyspora oryzae</name>
    <dbReference type="NCBI Taxonomy" id="2997343"/>
    <lineage>
        <taxon>Bacteria</taxon>
        <taxon>Bacillati</taxon>
        <taxon>Actinomycetota</taxon>
        <taxon>Actinomycetes</taxon>
        <taxon>Pseudonocardiales</taxon>
        <taxon>Pseudonocardiaceae</taxon>
        <taxon>Saccharopolyspora</taxon>
    </lineage>
</organism>
<evidence type="ECO:0000313" key="3">
    <source>
        <dbReference type="Proteomes" id="UP001210380"/>
    </source>
</evidence>
<accession>A0ABT4UZE4</accession>
<feature type="domain" description="CHAT" evidence="1">
    <location>
        <begin position="85"/>
        <end position="346"/>
    </location>
</feature>
<dbReference type="EMBL" id="JAQGLA010000023">
    <property type="protein sequence ID" value="MDA3627089.1"/>
    <property type="molecule type" value="Genomic_DNA"/>
</dbReference>
<keyword evidence="3" id="KW-1185">Reference proteome</keyword>
<comment type="caution">
    <text evidence="2">The sequence shown here is derived from an EMBL/GenBank/DDBJ whole genome shotgun (WGS) entry which is preliminary data.</text>
</comment>
<dbReference type="Pfam" id="PF12770">
    <property type="entry name" value="CHAT"/>
    <property type="match status" value="1"/>
</dbReference>
<proteinExistence type="predicted"/>
<sequence>MSDDPLAVLSVTVSEEDGGTRYRYELRTSGGTEFGALEQEYSLVVSQSLVRDLCEEIDGILKSALDASLGGTPSSGSDLRDELVRTGQTLYSQLFRPVKGTDEPALITKVRESQGPLMVRSNETLVPWELLHDGTDFLGLTHDLGQGSVVRTSPHPGREIGPVEKALIIGDPLEDLPAASHEAARVAEWFTARGAECTVLRGSKATLANVVRELTSTQYDLLHYCGHVTVRSDPAKSGLLLHQRRLLDEHALETAAVVGAPPVVFVNGCKAVGPVANLCLSFMTLGSKVVIGTRAEVGEESAKRFAETFYRELLDDKTAGSAMREARRAVLSEPDCAWASFLLYGNPSVHITGRNPAPARPRVQERGEYSPEAVELLDRVNAAAKGIVTSTDLLFGLVTCPELQPSMRRTIGSTNLAVLTATLYGVIGADVGVDARPGSTNGRAPDVQRSDSVEAALVKAKEIASADGRSMVTPQDIAAAYVETGGGSSARLLEIINVSLQQLLPPDSARAESQQAPTRTSSGLAAQCFDDDGRLRTDAFDDSAVRALRAALLLAAGRRTAIGSDTFLQGFGIAGSAVLRAALEKQGDVGKRAVRALSSPTPRRKHFSERSLTALGTAKPAATGAPADEVSLLLALLADEASGARKVLEGLGVDGVRLIEDLRRPDRE</sequence>
<evidence type="ECO:0000313" key="2">
    <source>
        <dbReference type="EMBL" id="MDA3627089.1"/>
    </source>
</evidence>
<dbReference type="InterPro" id="IPR036628">
    <property type="entry name" value="Clp_N_dom_sf"/>
</dbReference>
<dbReference type="Gene3D" id="1.10.1780.10">
    <property type="entry name" value="Clp, N-terminal domain"/>
    <property type="match status" value="1"/>
</dbReference>
<dbReference type="RefSeq" id="WP_270949731.1">
    <property type="nucleotide sequence ID" value="NZ_JAQGLA010000023.1"/>
</dbReference>
<reference evidence="2 3" key="1">
    <citation type="submission" date="2022-11" db="EMBL/GenBank/DDBJ databases">
        <title>Draft genome sequence of Saccharopolyspora sp. WRP15-2 isolated from rhizosphere soils of wild rice in Thailand.</title>
        <authorList>
            <person name="Duangmal K."/>
            <person name="Kammanee S."/>
            <person name="Muangham S."/>
        </authorList>
    </citation>
    <scope>NUCLEOTIDE SEQUENCE [LARGE SCALE GENOMIC DNA]</scope>
    <source>
        <strain evidence="2 3">WRP15-2</strain>
    </source>
</reference>
<gene>
    <name evidence="2" type="ORF">OU415_16715</name>
</gene>
<name>A0ABT4UZE4_9PSEU</name>
<evidence type="ECO:0000259" key="1">
    <source>
        <dbReference type="Pfam" id="PF12770"/>
    </source>
</evidence>
<dbReference type="Proteomes" id="UP001210380">
    <property type="component" value="Unassembled WGS sequence"/>
</dbReference>